<gene>
    <name evidence="1" type="ORF">CYMTET_27169</name>
</gene>
<dbReference type="EMBL" id="LGRX02014819">
    <property type="protein sequence ID" value="KAK3264066.1"/>
    <property type="molecule type" value="Genomic_DNA"/>
</dbReference>
<evidence type="ECO:0000313" key="2">
    <source>
        <dbReference type="Proteomes" id="UP001190700"/>
    </source>
</evidence>
<dbReference type="AlphaFoldDB" id="A0AAE0FRT5"/>
<sequence>MDTRYKTARRKLLKKSDLDASIRLIDAHQLEDDYFVDTTGFSKLAKAIVALKSELATASLDTDGFDIDHPNLGVQWFVNDELV</sequence>
<dbReference type="Proteomes" id="UP001190700">
    <property type="component" value="Unassembled WGS sequence"/>
</dbReference>
<accession>A0AAE0FRT5</accession>
<reference evidence="1 2" key="1">
    <citation type="journal article" date="2015" name="Genome Biol. Evol.">
        <title>Comparative Genomics of a Bacterivorous Green Alga Reveals Evolutionary Causalities and Consequences of Phago-Mixotrophic Mode of Nutrition.</title>
        <authorList>
            <person name="Burns J.A."/>
            <person name="Paasch A."/>
            <person name="Narechania A."/>
            <person name="Kim E."/>
        </authorList>
    </citation>
    <scope>NUCLEOTIDE SEQUENCE [LARGE SCALE GENOMIC DNA]</scope>
    <source>
        <strain evidence="1 2">PLY_AMNH</strain>
    </source>
</reference>
<organism evidence="1 2">
    <name type="scientific">Cymbomonas tetramitiformis</name>
    <dbReference type="NCBI Taxonomy" id="36881"/>
    <lineage>
        <taxon>Eukaryota</taxon>
        <taxon>Viridiplantae</taxon>
        <taxon>Chlorophyta</taxon>
        <taxon>Pyramimonadophyceae</taxon>
        <taxon>Pyramimonadales</taxon>
        <taxon>Pyramimonadaceae</taxon>
        <taxon>Cymbomonas</taxon>
    </lineage>
</organism>
<protein>
    <submittedName>
        <fullName evidence="1">Uncharacterized protein</fullName>
    </submittedName>
</protein>
<keyword evidence="2" id="KW-1185">Reference proteome</keyword>
<proteinExistence type="predicted"/>
<comment type="caution">
    <text evidence="1">The sequence shown here is derived from an EMBL/GenBank/DDBJ whole genome shotgun (WGS) entry which is preliminary data.</text>
</comment>
<name>A0AAE0FRT5_9CHLO</name>
<evidence type="ECO:0000313" key="1">
    <source>
        <dbReference type="EMBL" id="KAK3264066.1"/>
    </source>
</evidence>